<dbReference type="Proteomes" id="UP000001494">
    <property type="component" value="Chromosome"/>
</dbReference>
<dbReference type="AlphaFoldDB" id="A0A0H3G6C3"/>
<dbReference type="KEGG" id="zmm:Zmob_0848"/>
<dbReference type="HOGENOM" id="CLU_3384582_0_0_5"/>
<reference evidence="1 2" key="1">
    <citation type="journal article" date="2011" name="J. Bacteriol.">
        <title>Genome sequence of the ethanol-producing Zymomonas mobilis subsp. mobilis lectotype strain ATCC 10988.</title>
        <authorList>
            <person name="Pappas K.M."/>
            <person name="Kouvelis V.N."/>
            <person name="Saunders E."/>
            <person name="Brettin T.S."/>
            <person name="Bruce D."/>
            <person name="Detter C."/>
            <person name="Balakireva M."/>
            <person name="Han C.S."/>
            <person name="Savvakis G."/>
            <person name="Kyrpides N.C."/>
            <person name="Typas M.A."/>
        </authorList>
    </citation>
    <scope>NUCLEOTIDE SEQUENCE [LARGE SCALE GENOMIC DNA]</scope>
    <source>
        <strain evidence="2">ATCC 10988 / DSM 424 / CCUG 17860 / LMG 404 / NCIMB 8938 / NRRL B-806 / ZM1</strain>
    </source>
</reference>
<evidence type="ECO:0000313" key="1">
    <source>
        <dbReference type="EMBL" id="AEH62685.1"/>
    </source>
</evidence>
<name>A0A0H3G6C3_ZYMMA</name>
<dbReference type="EMBL" id="CP002850">
    <property type="protein sequence ID" value="AEH62685.1"/>
    <property type="molecule type" value="Genomic_DNA"/>
</dbReference>
<proteinExistence type="predicted"/>
<gene>
    <name evidence="1" type="ordered locus">Zmob_0848</name>
</gene>
<evidence type="ECO:0000313" key="2">
    <source>
        <dbReference type="Proteomes" id="UP000001494"/>
    </source>
</evidence>
<organism evidence="1 2">
    <name type="scientific">Zymomonas mobilis subsp. mobilis (strain ATCC 10988 / DSM 424 / LMG 404 / NCIMB 8938 / NRRL B-806 / ZM1)</name>
    <dbReference type="NCBI Taxonomy" id="555217"/>
    <lineage>
        <taxon>Bacteria</taxon>
        <taxon>Pseudomonadati</taxon>
        <taxon>Pseudomonadota</taxon>
        <taxon>Alphaproteobacteria</taxon>
        <taxon>Sphingomonadales</taxon>
        <taxon>Zymomonadaceae</taxon>
        <taxon>Zymomonas</taxon>
    </lineage>
</organism>
<sequence>MKVHPSISLGLYIKILKNQIHSINLKIYAILQP</sequence>
<protein>
    <submittedName>
        <fullName evidence="1">Uncharacterized protein</fullName>
    </submittedName>
</protein>
<accession>A0A0H3G6C3</accession>